<feature type="transmembrane region" description="Helical" evidence="6">
    <location>
        <begin position="117"/>
        <end position="139"/>
    </location>
</feature>
<feature type="transmembrane region" description="Helical" evidence="6">
    <location>
        <begin position="71"/>
        <end position="88"/>
    </location>
</feature>
<dbReference type="STRING" id="187868.SAMN05192589_103112"/>
<sequence length="212" mass="22683">MTLTHWLLFCGVSLIMCFTPGPAVLLAVSNSVDVGARRTAFSSLGSSVGIFAVSGLAMIGMGTILSMSANAFLVMKVAGAMYLIWLGVKRWRSKDALIGSDAGLAPTERRERKNWQLVAQGLGVSLTNPKAILFFSALFPQFVVPGEPLVTQYLLLTTTFAVCALISHAFYVVLISLVKGHIVARAKLFNRIVGGTFIALGLGLLKTRHKLG</sequence>
<keyword evidence="8" id="KW-1185">Reference proteome</keyword>
<feature type="transmembrane region" description="Helical" evidence="6">
    <location>
        <begin position="40"/>
        <end position="65"/>
    </location>
</feature>
<keyword evidence="5 6" id="KW-0472">Membrane</keyword>
<protein>
    <submittedName>
        <fullName evidence="7">Threonine/homoserine/homoserine lactone efflux protein</fullName>
    </submittedName>
</protein>
<dbReference type="PANTHER" id="PTHR30086">
    <property type="entry name" value="ARGININE EXPORTER PROTEIN ARGO"/>
    <property type="match status" value="1"/>
</dbReference>
<feature type="transmembrane region" description="Helical" evidence="6">
    <location>
        <begin position="188"/>
        <end position="205"/>
    </location>
</feature>
<comment type="subcellular location">
    <subcellularLocation>
        <location evidence="1">Cell membrane</location>
        <topology evidence="1">Multi-pass membrane protein</topology>
    </subcellularLocation>
</comment>
<keyword evidence="4 6" id="KW-1133">Transmembrane helix</keyword>
<dbReference type="PIRSF" id="PIRSF006324">
    <property type="entry name" value="LeuE"/>
    <property type="match status" value="1"/>
</dbReference>
<evidence type="ECO:0000256" key="1">
    <source>
        <dbReference type="ARBA" id="ARBA00004651"/>
    </source>
</evidence>
<reference evidence="7 8" key="1">
    <citation type="submission" date="2016-10" db="EMBL/GenBank/DDBJ databases">
        <authorList>
            <person name="de Groot N.N."/>
        </authorList>
    </citation>
    <scope>NUCLEOTIDE SEQUENCE [LARGE SCALE GENOMIC DNA]</scope>
    <source>
        <strain evidence="7 8">DSM 16619</strain>
    </source>
</reference>
<name>A0A1G6P1B3_9BURK</name>
<evidence type="ECO:0000313" key="7">
    <source>
        <dbReference type="EMBL" id="SDC73768.1"/>
    </source>
</evidence>
<dbReference type="OrthoDB" id="9804822at2"/>
<dbReference type="GO" id="GO:0005886">
    <property type="term" value="C:plasma membrane"/>
    <property type="evidence" value="ECO:0007669"/>
    <property type="project" value="UniProtKB-SubCell"/>
</dbReference>
<dbReference type="PANTHER" id="PTHR30086:SF20">
    <property type="entry name" value="ARGININE EXPORTER PROTEIN ARGO-RELATED"/>
    <property type="match status" value="1"/>
</dbReference>
<evidence type="ECO:0000256" key="5">
    <source>
        <dbReference type="ARBA" id="ARBA00023136"/>
    </source>
</evidence>
<feature type="transmembrane region" description="Helical" evidence="6">
    <location>
        <begin position="151"/>
        <end position="176"/>
    </location>
</feature>
<dbReference type="Proteomes" id="UP000198781">
    <property type="component" value="Unassembled WGS sequence"/>
</dbReference>
<dbReference type="RefSeq" id="WP_092741283.1">
    <property type="nucleotide sequence ID" value="NZ_FMZC01000003.1"/>
</dbReference>
<accession>A0A1G6P1B3</accession>
<gene>
    <name evidence="7" type="ORF">SAMN05192589_103112</name>
</gene>
<evidence type="ECO:0000313" key="8">
    <source>
        <dbReference type="Proteomes" id="UP000198781"/>
    </source>
</evidence>
<keyword evidence="3 6" id="KW-0812">Transmembrane</keyword>
<evidence type="ECO:0000256" key="6">
    <source>
        <dbReference type="SAM" id="Phobius"/>
    </source>
</evidence>
<dbReference type="EMBL" id="FMZC01000003">
    <property type="protein sequence ID" value="SDC73768.1"/>
    <property type="molecule type" value="Genomic_DNA"/>
</dbReference>
<dbReference type="InterPro" id="IPR001123">
    <property type="entry name" value="LeuE-type"/>
</dbReference>
<evidence type="ECO:0000256" key="4">
    <source>
        <dbReference type="ARBA" id="ARBA00022989"/>
    </source>
</evidence>
<organism evidence="7 8">
    <name type="scientific">Paracidovorax valerianellae</name>
    <dbReference type="NCBI Taxonomy" id="187868"/>
    <lineage>
        <taxon>Bacteria</taxon>
        <taxon>Pseudomonadati</taxon>
        <taxon>Pseudomonadota</taxon>
        <taxon>Betaproteobacteria</taxon>
        <taxon>Burkholderiales</taxon>
        <taxon>Comamonadaceae</taxon>
        <taxon>Paracidovorax</taxon>
    </lineage>
</organism>
<proteinExistence type="predicted"/>
<keyword evidence="2" id="KW-1003">Cell membrane</keyword>
<evidence type="ECO:0000256" key="2">
    <source>
        <dbReference type="ARBA" id="ARBA00022475"/>
    </source>
</evidence>
<evidence type="ECO:0000256" key="3">
    <source>
        <dbReference type="ARBA" id="ARBA00022692"/>
    </source>
</evidence>
<dbReference type="GO" id="GO:0015171">
    <property type="term" value="F:amino acid transmembrane transporter activity"/>
    <property type="evidence" value="ECO:0007669"/>
    <property type="project" value="TreeGrafter"/>
</dbReference>
<feature type="transmembrane region" description="Helical" evidence="6">
    <location>
        <begin position="6"/>
        <end position="28"/>
    </location>
</feature>
<dbReference type="Pfam" id="PF01810">
    <property type="entry name" value="LysE"/>
    <property type="match status" value="1"/>
</dbReference>
<dbReference type="AlphaFoldDB" id="A0A1G6P1B3"/>